<accession>L9XDE2</accession>
<feature type="transmembrane region" description="Helical" evidence="1">
    <location>
        <begin position="40"/>
        <end position="60"/>
    </location>
</feature>
<dbReference type="OrthoDB" id="205602at2157"/>
<comment type="caution">
    <text evidence="2">The sequence shown here is derived from an EMBL/GenBank/DDBJ whole genome shotgun (WGS) entry which is preliminary data.</text>
</comment>
<dbReference type="Proteomes" id="UP000011688">
    <property type="component" value="Unassembled WGS sequence"/>
</dbReference>
<organism evidence="2 3">
    <name type="scientific">Natronococcus amylolyticus DSM 10524</name>
    <dbReference type="NCBI Taxonomy" id="1227497"/>
    <lineage>
        <taxon>Archaea</taxon>
        <taxon>Methanobacteriati</taxon>
        <taxon>Methanobacteriota</taxon>
        <taxon>Stenosarchaea group</taxon>
        <taxon>Halobacteria</taxon>
        <taxon>Halobacteriales</taxon>
        <taxon>Natrialbaceae</taxon>
        <taxon>Natronococcus</taxon>
    </lineage>
</organism>
<evidence type="ECO:0000256" key="1">
    <source>
        <dbReference type="SAM" id="Phobius"/>
    </source>
</evidence>
<reference evidence="2 3" key="1">
    <citation type="journal article" date="2014" name="PLoS Genet.">
        <title>Phylogenetically driven sequencing of extremely halophilic archaea reveals strategies for static and dynamic osmo-response.</title>
        <authorList>
            <person name="Becker E.A."/>
            <person name="Seitzer P.M."/>
            <person name="Tritt A."/>
            <person name="Larsen D."/>
            <person name="Krusor M."/>
            <person name="Yao A.I."/>
            <person name="Wu D."/>
            <person name="Madern D."/>
            <person name="Eisen J.A."/>
            <person name="Darling A.E."/>
            <person name="Facciotti M.T."/>
        </authorList>
    </citation>
    <scope>NUCLEOTIDE SEQUENCE [LARGE SCALE GENOMIC DNA]</scope>
    <source>
        <strain evidence="2 3">DSM 10524</strain>
    </source>
</reference>
<protein>
    <submittedName>
        <fullName evidence="2">Uncharacterized protein</fullName>
    </submittedName>
</protein>
<keyword evidence="1" id="KW-0472">Membrane</keyword>
<dbReference type="STRING" id="1227497.C491_05181"/>
<proteinExistence type="predicted"/>
<name>L9XDE2_9EURY</name>
<sequence>MDETVDVQAVTIGVGTVVAIAALVYGAAVGDSLLGVDTTTLAVGAFALTFGALAVLHGAYGRRDFTAAYGVAGIGLGVVAVASSGFGVLGGYLLLAVGGGYVAVATVRARADGPTLPQ</sequence>
<evidence type="ECO:0000313" key="3">
    <source>
        <dbReference type="Proteomes" id="UP000011688"/>
    </source>
</evidence>
<feature type="transmembrane region" description="Helical" evidence="1">
    <location>
        <begin position="67"/>
        <end position="86"/>
    </location>
</feature>
<gene>
    <name evidence="2" type="ORF">C491_05181</name>
</gene>
<keyword evidence="1" id="KW-0812">Transmembrane</keyword>
<keyword evidence="3" id="KW-1185">Reference proteome</keyword>
<dbReference type="AlphaFoldDB" id="L9XDE2"/>
<dbReference type="eggNOG" id="arCOG11471">
    <property type="taxonomic scope" value="Archaea"/>
</dbReference>
<dbReference type="EMBL" id="AOIB01000014">
    <property type="protein sequence ID" value="ELY59734.1"/>
    <property type="molecule type" value="Genomic_DNA"/>
</dbReference>
<evidence type="ECO:0000313" key="2">
    <source>
        <dbReference type="EMBL" id="ELY59734.1"/>
    </source>
</evidence>
<feature type="transmembrane region" description="Helical" evidence="1">
    <location>
        <begin position="7"/>
        <end position="28"/>
    </location>
</feature>
<dbReference type="RefSeq" id="WP_005554295.1">
    <property type="nucleotide sequence ID" value="NZ_AOIB01000014.1"/>
</dbReference>
<keyword evidence="1" id="KW-1133">Transmembrane helix</keyword>